<keyword evidence="1" id="KW-0732">Signal</keyword>
<organism evidence="3 4">
    <name type="scientific">Clostridium brassicae</name>
    <dbReference type="NCBI Taxonomy" id="2999072"/>
    <lineage>
        <taxon>Bacteria</taxon>
        <taxon>Bacillati</taxon>
        <taxon>Bacillota</taxon>
        <taxon>Clostridia</taxon>
        <taxon>Eubacteriales</taxon>
        <taxon>Clostridiaceae</taxon>
        <taxon>Clostridium</taxon>
    </lineage>
</organism>
<dbReference type="Gene3D" id="1.10.10.2520">
    <property type="entry name" value="Cell wall hydrolase SleB, domain 1"/>
    <property type="match status" value="1"/>
</dbReference>
<protein>
    <submittedName>
        <fullName evidence="3">Cell wall hydrolase</fullName>
    </submittedName>
</protein>
<proteinExistence type="predicted"/>
<dbReference type="InterPro" id="IPR011105">
    <property type="entry name" value="Cell_wall_hydrolase_SleB"/>
</dbReference>
<evidence type="ECO:0000313" key="4">
    <source>
        <dbReference type="Proteomes" id="UP001144612"/>
    </source>
</evidence>
<keyword evidence="3" id="KW-0378">Hydrolase</keyword>
<comment type="caution">
    <text evidence="3">The sequence shown here is derived from an EMBL/GenBank/DDBJ whole genome shotgun (WGS) entry which is preliminary data.</text>
</comment>
<name>A0ABT4D842_9CLOT</name>
<dbReference type="Pfam" id="PF07486">
    <property type="entry name" value="Hydrolase_2"/>
    <property type="match status" value="1"/>
</dbReference>
<accession>A0ABT4D842</accession>
<dbReference type="Gene3D" id="6.20.240.60">
    <property type="match status" value="1"/>
</dbReference>
<dbReference type="Proteomes" id="UP001144612">
    <property type="component" value="Unassembled WGS sequence"/>
</dbReference>
<evidence type="ECO:0000313" key="3">
    <source>
        <dbReference type="EMBL" id="MCY6957411.1"/>
    </source>
</evidence>
<feature type="domain" description="Cell wall hydrolase SleB" evidence="2">
    <location>
        <begin position="74"/>
        <end position="173"/>
    </location>
</feature>
<feature type="signal peptide" evidence="1">
    <location>
        <begin position="1"/>
        <end position="24"/>
    </location>
</feature>
<evidence type="ECO:0000259" key="2">
    <source>
        <dbReference type="Pfam" id="PF07486"/>
    </source>
</evidence>
<reference evidence="3" key="1">
    <citation type="submission" date="2022-12" db="EMBL/GenBank/DDBJ databases">
        <title>Clostridium sp. nov., isolated from industrial wastewater.</title>
        <authorList>
            <person name="Jiayan W."/>
        </authorList>
    </citation>
    <scope>NUCLEOTIDE SEQUENCE</scope>
    <source>
        <strain evidence="3">ZC22-4</strain>
    </source>
</reference>
<dbReference type="InterPro" id="IPR042047">
    <property type="entry name" value="SleB_dom1"/>
</dbReference>
<dbReference type="RefSeq" id="WP_268059778.1">
    <property type="nucleotide sequence ID" value="NZ_JAPQFJ010000002.1"/>
</dbReference>
<keyword evidence="4" id="KW-1185">Reference proteome</keyword>
<dbReference type="EMBL" id="JAPQFJ010000002">
    <property type="protein sequence ID" value="MCY6957411.1"/>
    <property type="molecule type" value="Genomic_DNA"/>
</dbReference>
<dbReference type="GO" id="GO:0016787">
    <property type="term" value="F:hydrolase activity"/>
    <property type="evidence" value="ECO:0007669"/>
    <property type="project" value="UniProtKB-KW"/>
</dbReference>
<feature type="chain" id="PRO_5045092751" evidence="1">
    <location>
        <begin position="25"/>
        <end position="176"/>
    </location>
</feature>
<sequence length="176" mass="19930">MKKTFVSIIMLIVLTFSLFNYANAQVIRDTDTKNLYKEEAQVVTVFNTKGQNFYLTNSDIHLMAQVVYAESCAEPYEGKIAVASVILNRLRDGRFPNNVEGVVKQKSAFSCVRNGNITVTPDENCYRAVKEALKGNDPTNNAIYFYNPKIATSKWMKNINKSNVKKIGNHVFFIVQ</sequence>
<evidence type="ECO:0000256" key="1">
    <source>
        <dbReference type="SAM" id="SignalP"/>
    </source>
</evidence>
<gene>
    <name evidence="3" type="ORF">OW729_02190</name>
</gene>